<reference evidence="3" key="1">
    <citation type="submission" date="2016-11" db="EMBL/GenBank/DDBJ databases">
        <authorList>
            <person name="Jaros S."/>
            <person name="Januszkiewicz K."/>
            <person name="Wedrychowicz H."/>
        </authorList>
    </citation>
    <scope>NUCLEOTIDE SEQUENCE [LARGE SCALE GENOMIC DNA]</scope>
    <source>
        <strain evidence="3">CGMCC 4.3555</strain>
    </source>
</reference>
<evidence type="ECO:0000313" key="3">
    <source>
        <dbReference type="Proteomes" id="UP000184388"/>
    </source>
</evidence>
<dbReference type="GO" id="GO:0016810">
    <property type="term" value="F:hydrolase activity, acting on carbon-nitrogen (but not peptide) bonds"/>
    <property type="evidence" value="ECO:0007669"/>
    <property type="project" value="InterPro"/>
</dbReference>
<comment type="caution">
    <text evidence="2">The sequence shown here is derived from an EMBL/GenBank/DDBJ whole genome shotgun (WGS) entry which is preliminary data.</text>
</comment>
<protein>
    <submittedName>
        <fullName evidence="2">Imidazolonepropionase</fullName>
    </submittedName>
</protein>
<dbReference type="SUPFAM" id="SSF51338">
    <property type="entry name" value="Composite domain of metallo-dependent hydrolases"/>
    <property type="match status" value="1"/>
</dbReference>
<dbReference type="EMBL" id="FRBK01000013">
    <property type="protein sequence ID" value="SHM72530.1"/>
    <property type="molecule type" value="Genomic_DNA"/>
</dbReference>
<dbReference type="Proteomes" id="UP000184388">
    <property type="component" value="Unassembled WGS sequence"/>
</dbReference>
<dbReference type="InterPro" id="IPR032466">
    <property type="entry name" value="Metal_Hydrolase"/>
</dbReference>
<gene>
    <name evidence="2" type="ORF">SAMN05216268_113192</name>
</gene>
<dbReference type="Pfam" id="PF01979">
    <property type="entry name" value="Amidohydro_1"/>
    <property type="match status" value="1"/>
</dbReference>
<evidence type="ECO:0000313" key="2">
    <source>
        <dbReference type="EMBL" id="SHM72530.1"/>
    </source>
</evidence>
<accession>A0A9X8N2A6</accession>
<evidence type="ECO:0000259" key="1">
    <source>
        <dbReference type="Pfam" id="PF01979"/>
    </source>
</evidence>
<dbReference type="InterPro" id="IPR051781">
    <property type="entry name" value="Metallo-dep_Hydrolase"/>
</dbReference>
<dbReference type="Gene3D" id="3.30.110.90">
    <property type="entry name" value="Amidohydrolase"/>
    <property type="match status" value="1"/>
</dbReference>
<dbReference type="SUPFAM" id="SSF51556">
    <property type="entry name" value="Metallo-dependent hydrolases"/>
    <property type="match status" value="1"/>
</dbReference>
<name>A0A9X8N2A6_9ACTN</name>
<organism evidence="2 3">
    <name type="scientific">Streptomyces yunnanensis</name>
    <dbReference type="NCBI Taxonomy" id="156453"/>
    <lineage>
        <taxon>Bacteria</taxon>
        <taxon>Bacillati</taxon>
        <taxon>Actinomycetota</taxon>
        <taxon>Actinomycetes</taxon>
        <taxon>Kitasatosporales</taxon>
        <taxon>Streptomycetaceae</taxon>
        <taxon>Streptomyces</taxon>
    </lineage>
</organism>
<dbReference type="Gene3D" id="2.30.40.10">
    <property type="entry name" value="Urease, subunit C, domain 1"/>
    <property type="match status" value="1"/>
</dbReference>
<dbReference type="AlphaFoldDB" id="A0A9X8N2A6"/>
<dbReference type="PANTHER" id="PTHR43135:SF3">
    <property type="entry name" value="ALPHA-D-RIBOSE 1-METHYLPHOSPHONATE 5-TRIPHOSPHATE DIPHOSPHATASE"/>
    <property type="match status" value="1"/>
</dbReference>
<dbReference type="PANTHER" id="PTHR43135">
    <property type="entry name" value="ALPHA-D-RIBOSE 1-METHYLPHOSPHONATE 5-TRIPHOSPHATE DIPHOSPHATASE"/>
    <property type="match status" value="1"/>
</dbReference>
<dbReference type="Gene3D" id="3.40.50.10910">
    <property type="entry name" value="Amidohydrolase"/>
    <property type="match status" value="1"/>
</dbReference>
<dbReference type="InterPro" id="IPR006680">
    <property type="entry name" value="Amidohydro-rel"/>
</dbReference>
<feature type="domain" description="Amidohydrolase-related" evidence="1">
    <location>
        <begin position="50"/>
        <end position="352"/>
    </location>
</feature>
<dbReference type="InterPro" id="IPR011059">
    <property type="entry name" value="Metal-dep_hydrolase_composite"/>
</dbReference>
<proteinExistence type="predicted"/>
<dbReference type="RefSeq" id="WP_073447006.1">
    <property type="nucleotide sequence ID" value="NZ_FRBK01000013.1"/>
</dbReference>
<sequence length="360" mass="36520">MASAALKTALTNVRVFDGQRLTDPTTVVIDDGTIGTDANGARTLDAGGAVLLPGLIDAHVHLHGPEFLDQLAARGVTTALDMANSPEQLAVLRDVPGTTSALSAGTPVIGPGGPHSRMPGMAGDAVIHDVAHADRYVADRIAAGSDYLKIILEAPGEGGPEAATATALVAAAHARGIRVIAHAASHGAFTMALDAGADIVTHIPLGTPLDPTAVQRMSSEGHISVPTLTMMEGTATTRGDEKAFAGSLASVAALHRAGVPVLAGTDANTQPGVPFQVPHGTSLHHELQLLVTAGLTPAEALRAATSLPARHFGLTDRGAIAPGLRADLVLVDGDPLADIRATRALTRVWCGGVEHPVADA</sequence>
<dbReference type="Gene3D" id="1.20.58.520">
    <property type="entry name" value="Amidohydrolase"/>
    <property type="match status" value="1"/>
</dbReference>